<feature type="region of interest" description="Disordered" evidence="7">
    <location>
        <begin position="249"/>
        <end position="326"/>
    </location>
</feature>
<dbReference type="InterPro" id="IPR050917">
    <property type="entry name" value="SOX_TF"/>
</dbReference>
<evidence type="ECO:0000256" key="6">
    <source>
        <dbReference type="PROSITE-ProRule" id="PRU00267"/>
    </source>
</evidence>
<feature type="region of interest" description="Disordered" evidence="7">
    <location>
        <begin position="1"/>
        <end position="42"/>
    </location>
</feature>
<evidence type="ECO:0000256" key="1">
    <source>
        <dbReference type="ARBA" id="ARBA00004123"/>
    </source>
</evidence>
<dbReference type="STRING" id="1182541.W9Y0G4"/>
<dbReference type="PANTHER" id="PTHR45803:SF5">
    <property type="entry name" value="SOX100B"/>
    <property type="match status" value="1"/>
</dbReference>
<dbReference type="OrthoDB" id="2307332at2759"/>
<dbReference type="Pfam" id="PF00505">
    <property type="entry name" value="HMG_box"/>
    <property type="match status" value="1"/>
</dbReference>
<comment type="caution">
    <text evidence="9">The sequence shown here is derived from an EMBL/GenBank/DDBJ whole genome shotgun (WGS) entry which is preliminary data.</text>
</comment>
<dbReference type="InterPro" id="IPR009071">
    <property type="entry name" value="HMG_box_dom"/>
</dbReference>
<evidence type="ECO:0000256" key="2">
    <source>
        <dbReference type="ARBA" id="ARBA00023015"/>
    </source>
</evidence>
<dbReference type="GO" id="GO:0000978">
    <property type="term" value="F:RNA polymerase II cis-regulatory region sequence-specific DNA binding"/>
    <property type="evidence" value="ECO:0007669"/>
    <property type="project" value="TreeGrafter"/>
</dbReference>
<dbReference type="HOGENOM" id="CLU_022445_1_0_1"/>
<dbReference type="CDD" id="cd01389">
    <property type="entry name" value="HMG-box_ROX1-like"/>
    <property type="match status" value="1"/>
</dbReference>
<reference evidence="9 10" key="1">
    <citation type="submission" date="2013-03" db="EMBL/GenBank/DDBJ databases">
        <title>The Genome Sequence of Capronia coronata CBS 617.96.</title>
        <authorList>
            <consortium name="The Broad Institute Genomics Platform"/>
            <person name="Cuomo C."/>
            <person name="de Hoog S."/>
            <person name="Gorbushina A."/>
            <person name="Walker B."/>
            <person name="Young S.K."/>
            <person name="Zeng Q."/>
            <person name="Gargeya S."/>
            <person name="Fitzgerald M."/>
            <person name="Haas B."/>
            <person name="Abouelleil A."/>
            <person name="Allen A.W."/>
            <person name="Alvarado L."/>
            <person name="Arachchi H.M."/>
            <person name="Berlin A.M."/>
            <person name="Chapman S.B."/>
            <person name="Gainer-Dewar J."/>
            <person name="Goldberg J."/>
            <person name="Griggs A."/>
            <person name="Gujja S."/>
            <person name="Hansen M."/>
            <person name="Howarth C."/>
            <person name="Imamovic A."/>
            <person name="Ireland A."/>
            <person name="Larimer J."/>
            <person name="McCowan C."/>
            <person name="Murphy C."/>
            <person name="Pearson M."/>
            <person name="Poon T.W."/>
            <person name="Priest M."/>
            <person name="Roberts A."/>
            <person name="Saif S."/>
            <person name="Shea T."/>
            <person name="Sisk P."/>
            <person name="Sykes S."/>
            <person name="Wortman J."/>
            <person name="Nusbaum C."/>
            <person name="Birren B."/>
        </authorList>
    </citation>
    <scope>NUCLEOTIDE SEQUENCE [LARGE SCALE GENOMIC DNA]</scope>
    <source>
        <strain evidence="9 10">CBS 617.96</strain>
    </source>
</reference>
<organism evidence="9 10">
    <name type="scientific">Capronia coronata CBS 617.96</name>
    <dbReference type="NCBI Taxonomy" id="1182541"/>
    <lineage>
        <taxon>Eukaryota</taxon>
        <taxon>Fungi</taxon>
        <taxon>Dikarya</taxon>
        <taxon>Ascomycota</taxon>
        <taxon>Pezizomycotina</taxon>
        <taxon>Eurotiomycetes</taxon>
        <taxon>Chaetothyriomycetidae</taxon>
        <taxon>Chaetothyriales</taxon>
        <taxon>Herpotrichiellaceae</taxon>
        <taxon>Capronia</taxon>
    </lineage>
</organism>
<comment type="subcellular location">
    <subcellularLocation>
        <location evidence="1">Nucleus</location>
    </subcellularLocation>
</comment>
<dbReference type="RefSeq" id="XP_007725396.1">
    <property type="nucleotide sequence ID" value="XM_007727206.1"/>
</dbReference>
<dbReference type="GO" id="GO:0000981">
    <property type="term" value="F:DNA-binding transcription factor activity, RNA polymerase II-specific"/>
    <property type="evidence" value="ECO:0007669"/>
    <property type="project" value="TreeGrafter"/>
</dbReference>
<dbReference type="SUPFAM" id="SSF47095">
    <property type="entry name" value="HMG-box"/>
    <property type="match status" value="1"/>
</dbReference>
<keyword evidence="10" id="KW-1185">Reference proteome</keyword>
<feature type="compositionally biased region" description="Acidic residues" evidence="7">
    <location>
        <begin position="274"/>
        <end position="286"/>
    </location>
</feature>
<evidence type="ECO:0000259" key="8">
    <source>
        <dbReference type="PROSITE" id="PS50118"/>
    </source>
</evidence>
<feature type="region of interest" description="Disordered" evidence="7">
    <location>
        <begin position="84"/>
        <end position="149"/>
    </location>
</feature>
<name>W9Y0G4_9EURO</name>
<evidence type="ECO:0000313" key="9">
    <source>
        <dbReference type="EMBL" id="EXJ85958.1"/>
    </source>
</evidence>
<accession>W9Y0G4</accession>
<evidence type="ECO:0000256" key="7">
    <source>
        <dbReference type="SAM" id="MobiDB-lite"/>
    </source>
</evidence>
<sequence>MSQNTGTSRPPSPPHSVDGHYNMGDDNRAGQLGPVKTEPYTPPMPTRLMRADMMPQQAFHPYVEQSLYPEPSQVYYTHQHAMITSEPSHTPPPGMLNMGVQTRSGRALATTPSSPGNTESTRTSASPAPRSQARRNLKKKPARKGAPVIDQPLSLLTKDYTTPVKDMGAWVHRPVADRMAEVEKKKGYISRPMNSFMLYRAAYADRVKQFCKENNHQVVSQVTGASWPLEPKEVREMYERYSLIERDNHQAAHPNYKFAPNKAAKRPRPGRNDDDGDDASDSDPDWEGSTRSSKRSRSARRFDSRSASSTPLEDRPVRYHHPPPMQAALNLSGYEISNPYGPPPLVMGPGGMIGEYYQPSSTAMGPYGEQISDIKYEKMHDPFPSYQTTMGLLGMPNAGHHELLSSYPPPQSMEYPVQHNVLDPRLGHFDPNYPLVYYGDAMKPPQEIPRTISYEPVSQLEVGYQPEAYHPGLATLTEEHDVWGDAAHAGSDFDSEFQKLR</sequence>
<keyword evidence="4" id="KW-0804">Transcription</keyword>
<dbReference type="AlphaFoldDB" id="W9Y0G4"/>
<evidence type="ECO:0000256" key="3">
    <source>
        <dbReference type="ARBA" id="ARBA00023125"/>
    </source>
</evidence>
<dbReference type="InterPro" id="IPR036910">
    <property type="entry name" value="HMG_box_dom_sf"/>
</dbReference>
<dbReference type="EMBL" id="AMWN01000005">
    <property type="protein sequence ID" value="EXJ85958.1"/>
    <property type="molecule type" value="Genomic_DNA"/>
</dbReference>
<dbReference type="Proteomes" id="UP000019484">
    <property type="component" value="Unassembled WGS sequence"/>
</dbReference>
<keyword evidence="5 6" id="KW-0539">Nucleus</keyword>
<gene>
    <name evidence="9" type="ORF">A1O1_06327</name>
</gene>
<feature type="domain" description="HMG box" evidence="8">
    <location>
        <begin position="189"/>
        <end position="257"/>
    </location>
</feature>
<dbReference type="GeneID" id="19161195"/>
<feature type="compositionally biased region" description="Polar residues" evidence="7">
    <location>
        <begin position="99"/>
        <end position="126"/>
    </location>
</feature>
<proteinExistence type="predicted"/>
<dbReference type="PANTHER" id="PTHR45803">
    <property type="entry name" value="SOX100B"/>
    <property type="match status" value="1"/>
</dbReference>
<evidence type="ECO:0000313" key="10">
    <source>
        <dbReference type="Proteomes" id="UP000019484"/>
    </source>
</evidence>
<keyword evidence="3 6" id="KW-0238">DNA-binding</keyword>
<keyword evidence="2" id="KW-0805">Transcription regulation</keyword>
<dbReference type="PROSITE" id="PS50118">
    <property type="entry name" value="HMG_BOX_2"/>
    <property type="match status" value="1"/>
</dbReference>
<evidence type="ECO:0000256" key="5">
    <source>
        <dbReference type="ARBA" id="ARBA00023242"/>
    </source>
</evidence>
<dbReference type="SMART" id="SM00398">
    <property type="entry name" value="HMG"/>
    <property type="match status" value="1"/>
</dbReference>
<dbReference type="eggNOG" id="KOG0528">
    <property type="taxonomic scope" value="Eukaryota"/>
</dbReference>
<feature type="compositionally biased region" description="Basic residues" evidence="7">
    <location>
        <begin position="132"/>
        <end position="143"/>
    </location>
</feature>
<dbReference type="GO" id="GO:0005634">
    <property type="term" value="C:nucleus"/>
    <property type="evidence" value="ECO:0007669"/>
    <property type="project" value="UniProtKB-SubCell"/>
</dbReference>
<evidence type="ECO:0000256" key="4">
    <source>
        <dbReference type="ARBA" id="ARBA00023163"/>
    </source>
</evidence>
<feature type="DNA-binding region" description="HMG box" evidence="6">
    <location>
        <begin position="189"/>
        <end position="257"/>
    </location>
</feature>
<protein>
    <recommendedName>
        <fullName evidence="8">HMG box domain-containing protein</fullName>
    </recommendedName>
</protein>
<dbReference type="Gene3D" id="1.10.30.10">
    <property type="entry name" value="High mobility group box domain"/>
    <property type="match status" value="1"/>
</dbReference>